<dbReference type="Proteomes" id="UP000011770">
    <property type="component" value="Unassembled WGS sequence"/>
</dbReference>
<proteinExistence type="predicted"/>
<reference evidence="1 2" key="1">
    <citation type="submission" date="2013-01" db="EMBL/GenBank/DDBJ databases">
        <authorList>
            <person name="Harkins D.M."/>
            <person name="Durkin A.S."/>
            <person name="Brinkac L.M."/>
            <person name="Haft D.H."/>
            <person name="Selengut J.D."/>
            <person name="Sanka R."/>
            <person name="DePew J."/>
            <person name="Purushe J."/>
            <person name="Tulsiani S.M."/>
            <person name="Graham G.C."/>
            <person name="Burns M.-A."/>
            <person name="Dohnt M.F."/>
            <person name="Smythe L.D."/>
            <person name="McKay D.B."/>
            <person name="Craig S.B."/>
            <person name="Vinetz J.M."/>
            <person name="Sutton G.G."/>
            <person name="Nierman W.C."/>
            <person name="Fouts D.E."/>
        </authorList>
    </citation>
    <scope>NUCLEOTIDE SEQUENCE [LARGE SCALE GENOMIC DNA]</scope>
    <source>
        <strain evidence="1 2">LT2116</strain>
    </source>
</reference>
<evidence type="ECO:0000313" key="1">
    <source>
        <dbReference type="EMBL" id="EMF83785.1"/>
    </source>
</evidence>
<comment type="caution">
    <text evidence="1">The sequence shown here is derived from an EMBL/GenBank/DDBJ whole genome shotgun (WGS) entry which is preliminary data.</text>
</comment>
<gene>
    <name evidence="1" type="ORF">LEP1GSC188_4235</name>
</gene>
<dbReference type="EMBL" id="AHOR02000010">
    <property type="protein sequence ID" value="EMF83785.1"/>
    <property type="molecule type" value="Genomic_DNA"/>
</dbReference>
<dbReference type="AlphaFoldDB" id="M3H4R2"/>
<organism evidence="1 2">
    <name type="scientific">Leptospira weilii serovar Topaz str. LT2116</name>
    <dbReference type="NCBI Taxonomy" id="1088540"/>
    <lineage>
        <taxon>Bacteria</taxon>
        <taxon>Pseudomonadati</taxon>
        <taxon>Spirochaetota</taxon>
        <taxon>Spirochaetia</taxon>
        <taxon>Leptospirales</taxon>
        <taxon>Leptospiraceae</taxon>
        <taxon>Leptospira</taxon>
    </lineage>
</organism>
<sequence>MRRDLEKREQSRKKMRKHFLKVEISEFVRKMVICGILTF</sequence>
<evidence type="ECO:0000313" key="2">
    <source>
        <dbReference type="Proteomes" id="UP000011770"/>
    </source>
</evidence>
<protein>
    <submittedName>
        <fullName evidence="1">Uncharacterized protein</fullName>
    </submittedName>
</protein>
<name>M3H4R2_9LEPT</name>
<accession>M3H4R2</accession>